<keyword evidence="3" id="KW-0378">Hydrolase</keyword>
<gene>
    <name evidence="7" type="ORF">MXMO3_02658</name>
</gene>
<feature type="domain" description="Peptidase S9A N-terminal" evidence="6">
    <location>
        <begin position="7"/>
        <end position="413"/>
    </location>
</feature>
<protein>
    <submittedName>
        <fullName evidence="7">Oligopeptidase B</fullName>
    </submittedName>
</protein>
<comment type="similarity">
    <text evidence="1">Belongs to the peptidase S9A family.</text>
</comment>
<dbReference type="SUPFAM" id="SSF50993">
    <property type="entry name" value="Peptidase/esterase 'gauge' domain"/>
    <property type="match status" value="1"/>
</dbReference>
<keyword evidence="8" id="KW-1185">Reference proteome</keyword>
<organism evidence="7 8">
    <name type="scientific">Maritalea myrionectae</name>
    <dbReference type="NCBI Taxonomy" id="454601"/>
    <lineage>
        <taxon>Bacteria</taxon>
        <taxon>Pseudomonadati</taxon>
        <taxon>Pseudomonadota</taxon>
        <taxon>Alphaproteobacteria</taxon>
        <taxon>Hyphomicrobiales</taxon>
        <taxon>Devosiaceae</taxon>
        <taxon>Maritalea</taxon>
    </lineage>
</organism>
<dbReference type="GO" id="GO:0006508">
    <property type="term" value="P:proteolysis"/>
    <property type="evidence" value="ECO:0007669"/>
    <property type="project" value="UniProtKB-KW"/>
</dbReference>
<dbReference type="Pfam" id="PF02897">
    <property type="entry name" value="Peptidase_S9_N"/>
    <property type="match status" value="1"/>
</dbReference>
<dbReference type="Gene3D" id="3.40.50.1820">
    <property type="entry name" value="alpha/beta hydrolase"/>
    <property type="match status" value="1"/>
</dbReference>
<evidence type="ECO:0000256" key="4">
    <source>
        <dbReference type="ARBA" id="ARBA00022825"/>
    </source>
</evidence>
<evidence type="ECO:0000259" key="5">
    <source>
        <dbReference type="Pfam" id="PF00326"/>
    </source>
</evidence>
<dbReference type="Pfam" id="PF00326">
    <property type="entry name" value="Peptidase_S9"/>
    <property type="match status" value="1"/>
</dbReference>
<dbReference type="KEGG" id="mmyr:MXMO3_02658"/>
<dbReference type="InterPro" id="IPR001375">
    <property type="entry name" value="Peptidase_S9_cat"/>
</dbReference>
<dbReference type="PANTHER" id="PTHR11757">
    <property type="entry name" value="PROTEASE FAMILY S9A OLIGOPEPTIDASE"/>
    <property type="match status" value="1"/>
</dbReference>
<dbReference type="PRINTS" id="PR00862">
    <property type="entry name" value="PROLIGOPTASE"/>
</dbReference>
<dbReference type="SUPFAM" id="SSF53474">
    <property type="entry name" value="alpha/beta-Hydrolases"/>
    <property type="match status" value="1"/>
</dbReference>
<dbReference type="PROSITE" id="PS00708">
    <property type="entry name" value="PRO_ENDOPEP_SER"/>
    <property type="match status" value="1"/>
</dbReference>
<keyword evidence="4" id="KW-0720">Serine protease</keyword>
<keyword evidence="2" id="KW-0645">Protease</keyword>
<evidence type="ECO:0000313" key="7">
    <source>
        <dbReference type="EMBL" id="AVX05170.1"/>
    </source>
</evidence>
<evidence type="ECO:0000256" key="3">
    <source>
        <dbReference type="ARBA" id="ARBA00022801"/>
    </source>
</evidence>
<accession>A0A2R4MGN7</accession>
<dbReference type="GO" id="GO:0004252">
    <property type="term" value="F:serine-type endopeptidase activity"/>
    <property type="evidence" value="ECO:0007669"/>
    <property type="project" value="InterPro"/>
</dbReference>
<name>A0A2R4MGN7_9HYPH</name>
<dbReference type="InterPro" id="IPR002471">
    <property type="entry name" value="Pept_S9_AS"/>
</dbReference>
<dbReference type="RefSeq" id="WP_117396823.1">
    <property type="nucleotide sequence ID" value="NZ_CP021330.1"/>
</dbReference>
<dbReference type="AlphaFoldDB" id="A0A2R4MGN7"/>
<dbReference type="InterPro" id="IPR023302">
    <property type="entry name" value="Pept_S9A_N"/>
</dbReference>
<dbReference type="PANTHER" id="PTHR11757:SF19">
    <property type="entry name" value="PROLYL ENDOPEPTIDASE-LIKE"/>
    <property type="match status" value="1"/>
</dbReference>
<evidence type="ECO:0000256" key="2">
    <source>
        <dbReference type="ARBA" id="ARBA00022670"/>
    </source>
</evidence>
<dbReference type="InterPro" id="IPR002470">
    <property type="entry name" value="Peptidase_S9A"/>
</dbReference>
<proteinExistence type="inferred from homology"/>
<dbReference type="Gene3D" id="2.130.10.120">
    <property type="entry name" value="Prolyl oligopeptidase, N-terminal domain"/>
    <property type="match status" value="1"/>
</dbReference>
<dbReference type="Proteomes" id="UP000258927">
    <property type="component" value="Chromosome"/>
</dbReference>
<dbReference type="InterPro" id="IPR029058">
    <property type="entry name" value="AB_hydrolase_fold"/>
</dbReference>
<dbReference type="InterPro" id="IPR051543">
    <property type="entry name" value="Serine_Peptidase_S9A"/>
</dbReference>
<evidence type="ECO:0000256" key="1">
    <source>
        <dbReference type="ARBA" id="ARBA00005228"/>
    </source>
</evidence>
<sequence length="692" mass="77682">MSKLTPPKAAKKDHVTVHHGIERNDPYHWLRDDNWQQVMREPEALDSDIRAYLEAENDFFNAHMDDSADLREQIYKEIRGRIKEDDSSVPFKDGDYAYFSRTLEGQQYSQICRTDRDGSNETVLLDINKEAGEGYFRSGGATHSPNHKLLAWSADRNGSEYFTIYVRDLESGKELEDEIKSTTGGVTWAADSKSFFYTVQDDNHRPHKVFHHKLGDDPANDAMIYEEPDSGFFLGVGKTNSGNYIIIDSHDHETSEVRFIDAHKLGAPKLVAARQNGREYSIDDANGLFYIRTNADGAEDYKLATAPIDNPGIEHWTDLVPHRPGVLLKGYFLKSRYLVRKEEFEGLPRIIVRNLETGHEEEISFKEEAYTLSVSAGYEFDTDEIRYFYSSPTTPPQVFDYRIDSKSRTLLKTQEIPSGHNPDDYVTRRLFATAPDGAQVPVTILHRADFKPDGSAPLLLYGYGSYGMSMSAGFSISTLSLVDRGMVYAIAHIRGGMEKGYNWYTSGKKHNKKNTFNDFIAAGEMLVAQGYTSKGNIAAMGGSAGGMLMGAVANQAPDLFASILALVPFVDVLNTMLDDTLPLTPPEWPEWGNPITSKEDYEYIASYSPYDNIEAKDYPAIFVMAGLTDPRVTYWEPAKWVAKLREFKTDDNPLILKTHMGAGHAGMSGRFEKIKETALAYAFALQTTKGAK</sequence>
<dbReference type="EMBL" id="CP021330">
    <property type="protein sequence ID" value="AVX05170.1"/>
    <property type="molecule type" value="Genomic_DNA"/>
</dbReference>
<evidence type="ECO:0000259" key="6">
    <source>
        <dbReference type="Pfam" id="PF02897"/>
    </source>
</evidence>
<reference evidence="7 8" key="1">
    <citation type="submission" date="2017-05" db="EMBL/GenBank/DDBJ databases">
        <title>Genome Analysis of Maritalea myrionectae HL2708#5.</title>
        <authorList>
            <consortium name="Cotde Inc.-PKNU"/>
            <person name="Jang D."/>
            <person name="Oh H.-M."/>
        </authorList>
    </citation>
    <scope>NUCLEOTIDE SEQUENCE [LARGE SCALE GENOMIC DNA]</scope>
    <source>
        <strain evidence="7 8">HL2708#5</strain>
    </source>
</reference>
<evidence type="ECO:0000313" key="8">
    <source>
        <dbReference type="Proteomes" id="UP000258927"/>
    </source>
</evidence>
<feature type="domain" description="Peptidase S9 prolyl oligopeptidase catalytic" evidence="5">
    <location>
        <begin position="474"/>
        <end position="689"/>
    </location>
</feature>
<dbReference type="STRING" id="1122213.GCA_000423365_00294"/>